<dbReference type="Proteomes" id="UP001300604">
    <property type="component" value="Chromosome"/>
</dbReference>
<feature type="signal peptide" evidence="1">
    <location>
        <begin position="1"/>
        <end position="18"/>
    </location>
</feature>
<name>A0AA97DCQ7_9FIRM</name>
<gene>
    <name evidence="2" type="ORF">PXC00_04100</name>
    <name evidence="3" type="ORF">PXC00_06390</name>
</gene>
<evidence type="ECO:0000313" key="3">
    <source>
        <dbReference type="EMBL" id="WOC33491.1"/>
    </source>
</evidence>
<sequence>MVVMVALGLAMVVQTALAVPDVLAAATINVQLVWDRAEVPVAAVLAVLAVVMDAVHAAQVAIQDAVWDVPEAVQVVLADVMAVEWPKLERKTNMQYKLKVEESLLNYLEALMYECGRTKEIVAYMLGNNFDTTSDSFKQWEKDNQKAYIEYSHAKETMTKEVIPKLLPEIKGKPFQWEVDFYNKEVVVNVPQN</sequence>
<dbReference type="KEGG" id="carl:PXC00_06390"/>
<keyword evidence="4" id="KW-1185">Reference proteome</keyword>
<reference evidence="2 4" key="3">
    <citation type="submission" date="2024-06" db="EMBL/GenBank/DDBJ databases">
        <title>Caproicibacterium argilliputei sp. nov, a novel caproic acid producing anaerobic bacterium isolated from pit mud.</title>
        <authorList>
            <person name="Xia S."/>
        </authorList>
    </citation>
    <scope>NUCLEOTIDE SEQUENCE</scope>
    <source>
        <strain evidence="2 4">ZCY20-5</strain>
    </source>
</reference>
<reference evidence="4" key="2">
    <citation type="submission" date="2024-06" db="EMBL/GenBank/DDBJ databases">
        <title>Caproicibacterium argilliputei sp. nov, a novel caproic acid producing anaerobic bacterium isolated from pit mud.</title>
        <authorList>
            <person name="Zeng C."/>
        </authorList>
    </citation>
    <scope>NUCLEOTIDE SEQUENCE [LARGE SCALE GENOMIC DNA]</scope>
    <source>
        <strain evidence="4">ZCY20-5</strain>
    </source>
</reference>
<dbReference type="EMBL" id="CP135996">
    <property type="protein sequence ID" value="WOC33070.1"/>
    <property type="molecule type" value="Genomic_DNA"/>
</dbReference>
<accession>A0AA97DCQ7</accession>
<dbReference type="AlphaFoldDB" id="A0AA97DCQ7"/>
<organism evidence="2 4">
    <name type="scientific">Caproicibacterium argilliputei</name>
    <dbReference type="NCBI Taxonomy" id="3030016"/>
    <lineage>
        <taxon>Bacteria</taxon>
        <taxon>Bacillati</taxon>
        <taxon>Bacillota</taxon>
        <taxon>Clostridia</taxon>
        <taxon>Eubacteriales</taxon>
        <taxon>Oscillospiraceae</taxon>
        <taxon>Caproicibacterium</taxon>
    </lineage>
</organism>
<evidence type="ECO:0000256" key="1">
    <source>
        <dbReference type="SAM" id="SignalP"/>
    </source>
</evidence>
<evidence type="ECO:0000313" key="2">
    <source>
        <dbReference type="EMBL" id="WOC33070.1"/>
    </source>
</evidence>
<dbReference type="EMBL" id="CP135996">
    <property type="protein sequence ID" value="WOC33491.1"/>
    <property type="molecule type" value="Genomic_DNA"/>
</dbReference>
<feature type="chain" id="PRO_5044705489" evidence="1">
    <location>
        <begin position="19"/>
        <end position="193"/>
    </location>
</feature>
<protein>
    <submittedName>
        <fullName evidence="2">Uncharacterized protein</fullName>
    </submittedName>
</protein>
<keyword evidence="1" id="KW-0732">Signal</keyword>
<proteinExistence type="predicted"/>
<dbReference type="KEGG" id="carl:PXC00_04100"/>
<reference evidence="2" key="1">
    <citation type="submission" date="2023-09" db="EMBL/GenBank/DDBJ databases">
        <authorList>
            <person name="Zeng C."/>
        </authorList>
    </citation>
    <scope>NUCLEOTIDE SEQUENCE</scope>
    <source>
        <strain evidence="2 4">ZCY20-5</strain>
    </source>
</reference>
<dbReference type="RefSeq" id="WP_316935102.1">
    <property type="nucleotide sequence ID" value="NZ_CP135996.1"/>
</dbReference>
<evidence type="ECO:0000313" key="4">
    <source>
        <dbReference type="Proteomes" id="UP001300604"/>
    </source>
</evidence>